<gene>
    <name evidence="3" type="ORF">D2V17_14110</name>
</gene>
<evidence type="ECO:0000313" key="3">
    <source>
        <dbReference type="EMBL" id="RIV82934.1"/>
    </source>
</evidence>
<accession>A0A3A1P1X1</accession>
<dbReference type="EMBL" id="QXFM01000114">
    <property type="protein sequence ID" value="RIV82934.1"/>
    <property type="molecule type" value="Genomic_DNA"/>
</dbReference>
<keyword evidence="2" id="KW-0732">Signal</keyword>
<protein>
    <submittedName>
        <fullName evidence="3">Uncharacterized protein</fullName>
    </submittedName>
</protein>
<dbReference type="Proteomes" id="UP000265366">
    <property type="component" value="Unassembled WGS sequence"/>
</dbReference>
<dbReference type="RefSeq" id="WP_119593445.1">
    <property type="nucleotide sequence ID" value="NZ_QXFM01000114.1"/>
</dbReference>
<dbReference type="OrthoDB" id="7054794at2"/>
<organism evidence="3 4">
    <name type="scientific">Aurantiacibacter xanthus</name>
    <dbReference type="NCBI Taxonomy" id="1784712"/>
    <lineage>
        <taxon>Bacteria</taxon>
        <taxon>Pseudomonadati</taxon>
        <taxon>Pseudomonadota</taxon>
        <taxon>Alphaproteobacteria</taxon>
        <taxon>Sphingomonadales</taxon>
        <taxon>Erythrobacteraceae</taxon>
        <taxon>Aurantiacibacter</taxon>
    </lineage>
</organism>
<dbReference type="AlphaFoldDB" id="A0A3A1P1X1"/>
<sequence length="265" mass="29432">MNTCRAALAACIALTLVQPASAQLDASPGSPVPEGLSEGEGAPYPKGHYAALDQLPDWGGIWFIQRRAPGSGPPPQPVLKGKYNEAREAWRAEVAANEGVERLERSNCSPPGLPRIMQLPQYPYEFLFTPGRVTINQEAWMQTRTIWTDGRGHPEDPDPTFHGHSIGHWEDGALVVDTIGISDLLEVGDGGRHSDQFHLTERIYLSPDNPDLLINEMRMEDPEAFAEPFEVTLSYRRDRNGTLIEFQCSENDRNPVDENGNTLYL</sequence>
<evidence type="ECO:0000256" key="1">
    <source>
        <dbReference type="SAM" id="MobiDB-lite"/>
    </source>
</evidence>
<name>A0A3A1P1X1_9SPHN</name>
<reference evidence="3 4" key="1">
    <citation type="submission" date="2018-08" db="EMBL/GenBank/DDBJ databases">
        <title>Erythrobacter zhengii sp.nov., a bacterium isolated from deep-sea sediment.</title>
        <authorList>
            <person name="Fang C."/>
            <person name="Wu Y.-H."/>
            <person name="Sun C."/>
            <person name="Wang H."/>
            <person name="Cheng H."/>
            <person name="Meng F.-X."/>
            <person name="Wang C.-S."/>
            <person name="Xu X.-W."/>
        </authorList>
    </citation>
    <scope>NUCLEOTIDE SEQUENCE [LARGE SCALE GENOMIC DNA]</scope>
    <source>
        <strain evidence="3 4">CCTCC AB 2015396</strain>
    </source>
</reference>
<comment type="caution">
    <text evidence="3">The sequence shown here is derived from an EMBL/GenBank/DDBJ whole genome shotgun (WGS) entry which is preliminary data.</text>
</comment>
<keyword evidence="4" id="KW-1185">Reference proteome</keyword>
<evidence type="ECO:0000256" key="2">
    <source>
        <dbReference type="SAM" id="SignalP"/>
    </source>
</evidence>
<feature type="chain" id="PRO_5017242094" evidence="2">
    <location>
        <begin position="23"/>
        <end position="265"/>
    </location>
</feature>
<proteinExistence type="predicted"/>
<evidence type="ECO:0000313" key="4">
    <source>
        <dbReference type="Proteomes" id="UP000265366"/>
    </source>
</evidence>
<feature type="signal peptide" evidence="2">
    <location>
        <begin position="1"/>
        <end position="22"/>
    </location>
</feature>
<feature type="region of interest" description="Disordered" evidence="1">
    <location>
        <begin position="23"/>
        <end position="43"/>
    </location>
</feature>